<feature type="region of interest" description="Disordered" evidence="1">
    <location>
        <begin position="1"/>
        <end position="20"/>
    </location>
</feature>
<evidence type="ECO:0000313" key="2">
    <source>
        <dbReference type="EMBL" id="GAA1680626.1"/>
    </source>
</evidence>
<sequence length="114" mass="12381">MVISYGGDDPGPSRLERGRFSDGHTNFTVRASSADAPDSFQVSADGNAADIVLIVSGLNTGRLHATWGQGWRSFAPDWKVWVEDAAYQVFYNGLRLGERGTDDGRPGQVRFCDG</sequence>
<keyword evidence="3" id="KW-1185">Reference proteome</keyword>
<accession>A0ABP4T163</accession>
<proteinExistence type="predicted"/>
<evidence type="ECO:0000256" key="1">
    <source>
        <dbReference type="SAM" id="MobiDB-lite"/>
    </source>
</evidence>
<name>A0ABP4T163_9ACTN</name>
<comment type="caution">
    <text evidence="2">The sequence shown here is derived from an EMBL/GenBank/DDBJ whole genome shotgun (WGS) entry which is preliminary data.</text>
</comment>
<organism evidence="2 3">
    <name type="scientific">Glycomyces endophyticus</name>
    <dbReference type="NCBI Taxonomy" id="480996"/>
    <lineage>
        <taxon>Bacteria</taxon>
        <taxon>Bacillati</taxon>
        <taxon>Actinomycetota</taxon>
        <taxon>Actinomycetes</taxon>
        <taxon>Glycomycetales</taxon>
        <taxon>Glycomycetaceae</taxon>
        <taxon>Glycomyces</taxon>
    </lineage>
</organism>
<protein>
    <submittedName>
        <fullName evidence="2">Uncharacterized protein</fullName>
    </submittedName>
</protein>
<gene>
    <name evidence="2" type="ORF">GCM10009830_29600</name>
</gene>
<dbReference type="Proteomes" id="UP001499851">
    <property type="component" value="Unassembled WGS sequence"/>
</dbReference>
<reference evidence="3" key="1">
    <citation type="journal article" date="2019" name="Int. J. Syst. Evol. Microbiol.">
        <title>The Global Catalogue of Microorganisms (GCM) 10K type strain sequencing project: providing services to taxonomists for standard genome sequencing and annotation.</title>
        <authorList>
            <consortium name="The Broad Institute Genomics Platform"/>
            <consortium name="The Broad Institute Genome Sequencing Center for Infectious Disease"/>
            <person name="Wu L."/>
            <person name="Ma J."/>
        </authorList>
    </citation>
    <scope>NUCLEOTIDE SEQUENCE [LARGE SCALE GENOMIC DNA]</scope>
    <source>
        <strain evidence="3">JCM 16001</strain>
    </source>
</reference>
<evidence type="ECO:0000313" key="3">
    <source>
        <dbReference type="Proteomes" id="UP001499851"/>
    </source>
</evidence>
<dbReference type="RefSeq" id="WP_344487664.1">
    <property type="nucleotide sequence ID" value="NZ_BAAAQF010000010.1"/>
</dbReference>
<dbReference type="EMBL" id="BAAAQF010000010">
    <property type="protein sequence ID" value="GAA1680626.1"/>
    <property type="molecule type" value="Genomic_DNA"/>
</dbReference>